<accession>A0A016XKR3</accession>
<dbReference type="Pfam" id="PF07366">
    <property type="entry name" value="SnoaL"/>
    <property type="match status" value="1"/>
</dbReference>
<dbReference type="STRING" id="1458275.AZ34_16135"/>
<comment type="caution">
    <text evidence="1">The sequence shown here is derived from an EMBL/GenBank/DDBJ whole genome shotgun (WGS) entry which is preliminary data.</text>
</comment>
<dbReference type="PANTHER" id="PTHR38436:SF1">
    <property type="entry name" value="ESTER CYCLASE"/>
    <property type="match status" value="1"/>
</dbReference>
<evidence type="ECO:0008006" key="3">
    <source>
        <dbReference type="Google" id="ProtNLM"/>
    </source>
</evidence>
<dbReference type="GO" id="GO:0030638">
    <property type="term" value="P:polyketide metabolic process"/>
    <property type="evidence" value="ECO:0007669"/>
    <property type="project" value="InterPro"/>
</dbReference>
<evidence type="ECO:0000313" key="1">
    <source>
        <dbReference type="EMBL" id="EYC52431.1"/>
    </source>
</evidence>
<evidence type="ECO:0000313" key="2">
    <source>
        <dbReference type="Proteomes" id="UP000023268"/>
    </source>
</evidence>
<gene>
    <name evidence="1" type="ORF">AZ34_16135</name>
</gene>
<dbReference type="OrthoDB" id="9182871at2"/>
<sequence>MSDHQAVIRQLYKEGFNQGRLELLDRLCAPDFVASPGDKGLAAFAQGVEALRAGFPDVRFEIEDLFGAGDRVAVRWRFEAIHAGPFQGHAATGRRVTQTANVIYQFKDGKIWRAWIQVDRLGLLQQIIP</sequence>
<protein>
    <recommendedName>
        <fullName evidence="3">Ester cyclase</fullName>
    </recommendedName>
</protein>
<dbReference type="PANTHER" id="PTHR38436">
    <property type="entry name" value="POLYKETIDE CYCLASE SNOAL-LIKE DOMAIN"/>
    <property type="match status" value="1"/>
</dbReference>
<dbReference type="RefSeq" id="WP_035609820.1">
    <property type="nucleotide sequence ID" value="NZ_JEMG01000001.1"/>
</dbReference>
<organism evidence="1 2">
    <name type="scientific">Hylemonella gracilis str. Niagara R</name>
    <dbReference type="NCBI Taxonomy" id="1458275"/>
    <lineage>
        <taxon>Bacteria</taxon>
        <taxon>Pseudomonadati</taxon>
        <taxon>Pseudomonadota</taxon>
        <taxon>Betaproteobacteria</taxon>
        <taxon>Burkholderiales</taxon>
        <taxon>Comamonadaceae</taxon>
        <taxon>Hylemonella</taxon>
    </lineage>
</organism>
<dbReference type="InterPro" id="IPR009959">
    <property type="entry name" value="Cyclase_SnoaL-like"/>
</dbReference>
<dbReference type="EMBL" id="JEMG01000001">
    <property type="protein sequence ID" value="EYC52431.1"/>
    <property type="molecule type" value="Genomic_DNA"/>
</dbReference>
<dbReference type="AlphaFoldDB" id="A0A016XKR3"/>
<proteinExistence type="predicted"/>
<dbReference type="Proteomes" id="UP000023268">
    <property type="component" value="Unassembled WGS sequence"/>
</dbReference>
<name>A0A016XKR3_9BURK</name>
<dbReference type="SUPFAM" id="SSF54427">
    <property type="entry name" value="NTF2-like"/>
    <property type="match status" value="1"/>
</dbReference>
<dbReference type="Gene3D" id="3.10.450.50">
    <property type="match status" value="1"/>
</dbReference>
<dbReference type="InterPro" id="IPR032710">
    <property type="entry name" value="NTF2-like_dom_sf"/>
</dbReference>
<reference evidence="1 2" key="1">
    <citation type="submission" date="2014-02" db="EMBL/GenBank/DDBJ databases">
        <title>Draft Genome of Hylemonella gracilis isolated from the Niagara River.</title>
        <authorList>
            <person name="Pawlowski D.R."/>
            <person name="Koudelka G.B."/>
        </authorList>
    </citation>
    <scope>NUCLEOTIDE SEQUENCE [LARGE SCALE GENOMIC DNA]</scope>
    <source>
        <strain evidence="1 2">Niagara R</strain>
    </source>
</reference>
<dbReference type="eggNOG" id="COG5485">
    <property type="taxonomic scope" value="Bacteria"/>
</dbReference>